<dbReference type="SMART" id="SM00825">
    <property type="entry name" value="PKS_KS"/>
    <property type="match status" value="1"/>
</dbReference>
<accession>A0AAD0NN04</accession>
<evidence type="ECO:0000313" key="7">
    <source>
        <dbReference type="EMBL" id="AWH95995.1"/>
    </source>
</evidence>
<feature type="domain" description="Ketosynthase family 3 (KS3)" evidence="6">
    <location>
        <begin position="3"/>
        <end position="388"/>
    </location>
</feature>
<sequence>MAPQPVVVTGVGVICAAGRDTTEFWTSLMGGRSGIDEATTGPFAEFDARFAGRVPDEWFMAAARAGLPGIDRTAALAVAAAREAYEGAGLDRARPEPDRVGLVLGKCQGTPTADGGYQQIHKTADVVAEQLGSRGPRVLLSTACAAGGNCIGLARDKLLTGEADVVLAGGVDPLQFGTYAGFAGLRALSTEPCRPYSASTGLNLGEGAAFLVVERLDHARERGATILAEVAGYGLSADAYHATAPDPTGRGGTSAVRRALADAGLGPDDVDYVCGHGTGTPANDAMERKVMRNVFGDRASSVPTSGIKSFLGHTLGAAGAIEGVASVLAIMHQTAPPTIGFDDDATDSPTADSSLDFVPNTARSMPIDTVVSTNYAFGGNNVAVVLRAPDENRPGAELPEREVVITGLGPVTGAGVGIGDFSAVVAGDTTGPDSGVTPQPDLAGRAFAPRTMWRQANSLSRLAIAASRLAWEDAALALRRNELENVGVMYATESGSRESVGDYDDSVLANPNSPAIHSFSNVVLNATGGAVCQALGFRGPTTTVCGGEASATLAMECGIETIRAGKAEVVFVVAADEVDDGTGITGASAIVLESADHARDRGATPYARIIASRHVGEGVGSTAAEEFGRTVAGADLTGLDAVYGDGAELVPGMESVTTAGVTGRCGSVTAALDVVIAAERISREGAGTTVVHAHAPGSVRGTVVLGRP</sequence>
<dbReference type="SUPFAM" id="SSF53901">
    <property type="entry name" value="Thiolase-like"/>
    <property type="match status" value="2"/>
</dbReference>
<dbReference type="PANTHER" id="PTHR11712:SF336">
    <property type="entry name" value="3-OXOACYL-[ACYL-CARRIER-PROTEIN] SYNTHASE, MITOCHONDRIAL"/>
    <property type="match status" value="1"/>
</dbReference>
<evidence type="ECO:0000256" key="1">
    <source>
        <dbReference type="ARBA" id="ARBA00004796"/>
    </source>
</evidence>
<comment type="similarity">
    <text evidence="2 5">Belongs to the thiolase-like superfamily. Beta-ketoacyl-ACP synthases family.</text>
</comment>
<dbReference type="InterPro" id="IPR014030">
    <property type="entry name" value="Ketoacyl_synth_N"/>
</dbReference>
<keyword evidence="4" id="KW-0443">Lipid metabolism</keyword>
<comment type="pathway">
    <text evidence="1">Lipid metabolism; mycolic acid biosynthesis.</text>
</comment>
<dbReference type="Pfam" id="PF02801">
    <property type="entry name" value="Ketoacyl-synt_C"/>
    <property type="match status" value="1"/>
</dbReference>
<keyword evidence="3 5" id="KW-0808">Transferase</keyword>
<keyword evidence="4" id="KW-0444">Lipid biosynthesis</keyword>
<reference evidence="7 8" key="1">
    <citation type="submission" date="2016-04" db="EMBL/GenBank/DDBJ databases">
        <title>Complete genome sequence of the haloalkaliphilic hydrocarbon-degrading bacterium Dietzia psychralcaliphila ILA-1T, isolated from a drain of a fish product-processing plant.</title>
        <authorList>
            <person name="Zhao J."/>
            <person name="Hu B."/>
            <person name="Geng S."/>
            <person name="Nie Y."/>
            <person name="Tang Y."/>
        </authorList>
    </citation>
    <scope>NUCLEOTIDE SEQUENCE [LARGE SCALE GENOMIC DNA]</scope>
    <source>
        <strain evidence="7 8">ILA-1</strain>
    </source>
</reference>
<dbReference type="Pfam" id="PF00109">
    <property type="entry name" value="ketoacyl-synt"/>
    <property type="match status" value="2"/>
</dbReference>
<keyword evidence="8" id="KW-1185">Reference proteome</keyword>
<evidence type="ECO:0000313" key="8">
    <source>
        <dbReference type="Proteomes" id="UP000244903"/>
    </source>
</evidence>
<dbReference type="PANTHER" id="PTHR11712">
    <property type="entry name" value="POLYKETIDE SYNTHASE-RELATED"/>
    <property type="match status" value="1"/>
</dbReference>
<dbReference type="GO" id="GO:0005829">
    <property type="term" value="C:cytosol"/>
    <property type="evidence" value="ECO:0007669"/>
    <property type="project" value="TreeGrafter"/>
</dbReference>
<keyword evidence="4" id="KW-0275">Fatty acid biosynthesis</keyword>
<dbReference type="InterPro" id="IPR014031">
    <property type="entry name" value="Ketoacyl_synth_C"/>
</dbReference>
<name>A0AAD0NN04_9ACTN</name>
<organism evidence="7 8">
    <name type="scientific">Dietzia psychralcaliphila</name>
    <dbReference type="NCBI Taxonomy" id="139021"/>
    <lineage>
        <taxon>Bacteria</taxon>
        <taxon>Bacillati</taxon>
        <taxon>Actinomycetota</taxon>
        <taxon>Actinomycetes</taxon>
        <taxon>Mycobacteriales</taxon>
        <taxon>Dietziaceae</taxon>
        <taxon>Dietzia</taxon>
    </lineage>
</organism>
<evidence type="ECO:0000256" key="3">
    <source>
        <dbReference type="ARBA" id="ARBA00022679"/>
    </source>
</evidence>
<dbReference type="Gene3D" id="3.40.47.10">
    <property type="match status" value="2"/>
</dbReference>
<evidence type="ECO:0000256" key="5">
    <source>
        <dbReference type="RuleBase" id="RU003694"/>
    </source>
</evidence>
<dbReference type="RefSeq" id="WP_107746555.1">
    <property type="nucleotide sequence ID" value="NZ_CP015453.1"/>
</dbReference>
<evidence type="ECO:0000259" key="6">
    <source>
        <dbReference type="PROSITE" id="PS52004"/>
    </source>
</evidence>
<dbReference type="CDD" id="cd00834">
    <property type="entry name" value="KAS_I_II"/>
    <property type="match status" value="1"/>
</dbReference>
<dbReference type="InterPro" id="IPR020841">
    <property type="entry name" value="PKS_Beta-ketoAc_synthase_dom"/>
</dbReference>
<dbReference type="AlphaFoldDB" id="A0AAD0NN04"/>
<dbReference type="Proteomes" id="UP000244903">
    <property type="component" value="Chromosome"/>
</dbReference>
<dbReference type="GO" id="GO:0006633">
    <property type="term" value="P:fatty acid biosynthetic process"/>
    <property type="evidence" value="ECO:0007669"/>
    <property type="project" value="UniProtKB-KW"/>
</dbReference>
<dbReference type="GO" id="GO:0004315">
    <property type="term" value="F:3-oxoacyl-[acyl-carrier-protein] synthase activity"/>
    <property type="evidence" value="ECO:0007669"/>
    <property type="project" value="TreeGrafter"/>
</dbReference>
<proteinExistence type="inferred from homology"/>
<keyword evidence="4" id="KW-0276">Fatty acid metabolism</keyword>
<dbReference type="KEGG" id="dpc:A6048_11375"/>
<dbReference type="EMBL" id="CP015453">
    <property type="protein sequence ID" value="AWH95995.1"/>
    <property type="molecule type" value="Genomic_DNA"/>
</dbReference>
<evidence type="ECO:0000256" key="4">
    <source>
        <dbReference type="ARBA" id="ARBA00023160"/>
    </source>
</evidence>
<dbReference type="InterPro" id="IPR000794">
    <property type="entry name" value="Beta-ketoacyl_synthase"/>
</dbReference>
<dbReference type="PROSITE" id="PS52004">
    <property type="entry name" value="KS3_2"/>
    <property type="match status" value="1"/>
</dbReference>
<dbReference type="InterPro" id="IPR016039">
    <property type="entry name" value="Thiolase-like"/>
</dbReference>
<evidence type="ECO:0000256" key="2">
    <source>
        <dbReference type="ARBA" id="ARBA00008467"/>
    </source>
</evidence>
<protein>
    <submittedName>
        <fullName evidence="7">3-oxoacyl-ACP synthase</fullName>
    </submittedName>
</protein>
<gene>
    <name evidence="7" type="ORF">A6048_11375</name>
</gene>